<gene>
    <name evidence="1" type="ORF">C4618_01620</name>
</gene>
<dbReference type="Proteomes" id="UP000256718">
    <property type="component" value="Unassembled WGS sequence"/>
</dbReference>
<comment type="caution">
    <text evidence="1">The sequence shown here is derived from an EMBL/GenBank/DDBJ whole genome shotgun (WGS) entry which is preliminary data.</text>
</comment>
<accession>A0A3D8WFW8</accession>
<sequence length="85" mass="9763">MSFSLSLIYFINYYNKIRKGRSILMDNCTLEFPYSFENNFKPILSAFTSNEMPSYPMLPLCLQKAPPSLIGQKKTPQKGVFLVSI</sequence>
<reference evidence="1 2" key="1">
    <citation type="journal article" date="2018" name="Emerg. Microbes Infect.">
        <title>Phenotypic and molecular analysis of nontypeable Group B streptococci: identification of cps2a and hybrid cps2a/cps5 Group B streptococcal capsule gene clusters.</title>
        <authorList>
            <person name="Alhhazmi A."/>
            <person name="Tyrrell G.J."/>
        </authorList>
    </citation>
    <scope>NUCLEOTIDE SEQUENCE [LARGE SCALE GENOMIC DNA]</scope>
    <source>
        <strain evidence="1 2">PLGBS17</strain>
    </source>
</reference>
<proteinExistence type="predicted"/>
<dbReference type="AlphaFoldDB" id="A0A3D8WFW8"/>
<dbReference type="EMBL" id="QHGZ01000047">
    <property type="protein sequence ID" value="RDY91202.1"/>
    <property type="molecule type" value="Genomic_DNA"/>
</dbReference>
<name>A0A3D8WFW8_STRAG</name>
<protein>
    <submittedName>
        <fullName evidence="1">Uncharacterized protein</fullName>
    </submittedName>
</protein>
<organism evidence="1 2">
    <name type="scientific">Streptococcus agalactiae</name>
    <dbReference type="NCBI Taxonomy" id="1311"/>
    <lineage>
        <taxon>Bacteria</taxon>
        <taxon>Bacillati</taxon>
        <taxon>Bacillota</taxon>
        <taxon>Bacilli</taxon>
        <taxon>Lactobacillales</taxon>
        <taxon>Streptococcaceae</taxon>
        <taxon>Streptococcus</taxon>
    </lineage>
</organism>
<evidence type="ECO:0000313" key="2">
    <source>
        <dbReference type="Proteomes" id="UP000256718"/>
    </source>
</evidence>
<evidence type="ECO:0000313" key="1">
    <source>
        <dbReference type="EMBL" id="RDY91202.1"/>
    </source>
</evidence>